<evidence type="ECO:0000256" key="1">
    <source>
        <dbReference type="SAM" id="MobiDB-lite"/>
    </source>
</evidence>
<dbReference type="Gene3D" id="3.40.50.1820">
    <property type="entry name" value="alpha/beta hydrolase"/>
    <property type="match status" value="1"/>
</dbReference>
<dbReference type="InterPro" id="IPR029058">
    <property type="entry name" value="AB_hydrolase_fold"/>
</dbReference>
<organism evidence="3 4">
    <name type="scientific">Bifidobacterium vespertilionis</name>
    <dbReference type="NCBI Taxonomy" id="2562524"/>
    <lineage>
        <taxon>Bacteria</taxon>
        <taxon>Bacillati</taxon>
        <taxon>Actinomycetota</taxon>
        <taxon>Actinomycetes</taxon>
        <taxon>Bifidobacteriales</taxon>
        <taxon>Bifidobacteriaceae</taxon>
        <taxon>Bifidobacterium</taxon>
    </lineage>
</organism>
<dbReference type="EMBL" id="RZNZ01000002">
    <property type="protein sequence ID" value="KAA8822113.1"/>
    <property type="molecule type" value="Genomic_DNA"/>
</dbReference>
<name>A0A5J5DZ57_9BIFI</name>
<dbReference type="RefSeq" id="WP_150353258.1">
    <property type="nucleotide sequence ID" value="NZ_RZNZ01000002.1"/>
</dbReference>
<comment type="caution">
    <text evidence="3">The sequence shown here is derived from an EMBL/GenBank/DDBJ whole genome shotgun (WGS) entry which is preliminary data.</text>
</comment>
<reference evidence="4 5" key="1">
    <citation type="journal article" date="2019" name="Syst. Appl. Microbiol.">
        <title>Characterization of Bifidobacterium species in feaces of the Egyptian fruit bat: Description of B. vespertilionis sp. nov. and B. rousetti sp. nov.</title>
        <authorList>
            <person name="Modesto M."/>
            <person name="Satti M."/>
            <person name="Watanabe K."/>
            <person name="Puglisi E."/>
            <person name="Morelli L."/>
            <person name="Huang C.-H."/>
            <person name="Liou J.-S."/>
            <person name="Miyashita M."/>
            <person name="Tamura T."/>
            <person name="Saito S."/>
            <person name="Mori K."/>
            <person name="Huang L."/>
            <person name="Sciavilla P."/>
            <person name="Sandri C."/>
            <person name="Spiezio C."/>
            <person name="Vitali F."/>
            <person name="Cavalieri D."/>
            <person name="Perpetuini G."/>
            <person name="Tofalo R."/>
            <person name="Bonetti A."/>
            <person name="Arita M."/>
            <person name="Mattarelli P."/>
        </authorList>
    </citation>
    <scope>NUCLEOTIDE SEQUENCE [LARGE SCALE GENOMIC DNA]</scope>
    <source>
        <strain evidence="2 5">RST16</strain>
        <strain evidence="3 4">RST8</strain>
    </source>
</reference>
<evidence type="ECO:0000313" key="3">
    <source>
        <dbReference type="EMBL" id="KAA8824524.1"/>
    </source>
</evidence>
<evidence type="ECO:0000313" key="4">
    <source>
        <dbReference type="Proteomes" id="UP000345527"/>
    </source>
</evidence>
<feature type="region of interest" description="Disordered" evidence="1">
    <location>
        <begin position="494"/>
        <end position="529"/>
    </location>
</feature>
<dbReference type="SUPFAM" id="SSF53474">
    <property type="entry name" value="alpha/beta-Hydrolases"/>
    <property type="match status" value="1"/>
</dbReference>
<dbReference type="OrthoDB" id="5095936at2"/>
<dbReference type="Proteomes" id="UP000345527">
    <property type="component" value="Unassembled WGS sequence"/>
</dbReference>
<dbReference type="Proteomes" id="UP000374630">
    <property type="component" value="Unassembled WGS sequence"/>
</dbReference>
<dbReference type="EMBL" id="RZOA01000002">
    <property type="protein sequence ID" value="KAA8824524.1"/>
    <property type="molecule type" value="Genomic_DNA"/>
</dbReference>
<dbReference type="AlphaFoldDB" id="A0A5J5DZ57"/>
<sequence length="549" mass="59102">MSAQIIGGPKMVSADLDAFTAVADSLEEIAAELDIVAYAFRTEGTNIGCQASVMPGCPAALGVHAPGHETVLYPALAAELQRQSEQYTVLVNRFRDCSQRLVEVYSGYSWADRAAERLITEGIQLVFSKYPAQTSIAGLILGVGTITAGSIKEGSPNLLYGLTETGWAQEGLLSGFGTVISGKGLPTLGRKFAIGGIFSTDEVNEAATSVSRLGAPAYDLFQGNALTVERVEPNMPFLDAPRTIEEAMRNLYLLGQERLYGKDGTGLSYGTVAIQKFENADGSVSWLVTIPGTDGKPDSPFGWPQNADLMSDEQERRMNADSARMVMEAMEQAGIGADEPVTLIGHSQGGIVSAVLASDFKDRYNFQHVVTCGSPIANHSIPKDTWVTSIENQDEFVSKLDGAANPARDTWLTVRGDSSPGAADPDRPFDAVTVEGTKERRELTHGMNYLIAAFQSASAKGNFSLNAHERHFGNLVSGKLKETMYFRGRMSHSGQEEAYTATGLPRQMSDSLSEQSRERVQSQMMDTAGNAVKDAIKDRLKGGLRMKGK</sequence>
<evidence type="ECO:0000313" key="5">
    <source>
        <dbReference type="Proteomes" id="UP000374630"/>
    </source>
</evidence>
<proteinExistence type="predicted"/>
<accession>A0A5J5DZ57</accession>
<keyword evidence="3" id="KW-0378">Hydrolase</keyword>
<dbReference type="GO" id="GO:0016787">
    <property type="term" value="F:hydrolase activity"/>
    <property type="evidence" value="ECO:0007669"/>
    <property type="project" value="UniProtKB-KW"/>
</dbReference>
<keyword evidence="5" id="KW-1185">Reference proteome</keyword>
<protein>
    <submittedName>
        <fullName evidence="3">Alpha/beta hydrolase</fullName>
    </submittedName>
</protein>
<evidence type="ECO:0000313" key="2">
    <source>
        <dbReference type="EMBL" id="KAA8822113.1"/>
    </source>
</evidence>
<gene>
    <name evidence="3" type="ORF">EM848_01560</name>
    <name evidence="2" type="ORF">EMO90_02665</name>
</gene>